<protein>
    <submittedName>
        <fullName evidence="1">Uncharacterized protein</fullName>
    </submittedName>
</protein>
<feature type="non-terminal residue" evidence="1">
    <location>
        <position position="1"/>
    </location>
</feature>
<name>A0A0F8WHX6_9ZZZZ</name>
<reference evidence="1" key="1">
    <citation type="journal article" date="2015" name="Nature">
        <title>Complex archaea that bridge the gap between prokaryotes and eukaryotes.</title>
        <authorList>
            <person name="Spang A."/>
            <person name="Saw J.H."/>
            <person name="Jorgensen S.L."/>
            <person name="Zaremba-Niedzwiedzka K."/>
            <person name="Martijn J."/>
            <person name="Lind A.E."/>
            <person name="van Eijk R."/>
            <person name="Schleper C."/>
            <person name="Guy L."/>
            <person name="Ettema T.J."/>
        </authorList>
    </citation>
    <scope>NUCLEOTIDE SEQUENCE</scope>
</reference>
<proteinExistence type="predicted"/>
<dbReference type="EMBL" id="LAZR01064993">
    <property type="protein sequence ID" value="KKK56447.1"/>
    <property type="molecule type" value="Genomic_DNA"/>
</dbReference>
<gene>
    <name evidence="1" type="ORF">LCGC14_3064440</name>
</gene>
<comment type="caution">
    <text evidence="1">The sequence shown here is derived from an EMBL/GenBank/DDBJ whole genome shotgun (WGS) entry which is preliminary data.</text>
</comment>
<dbReference type="AlphaFoldDB" id="A0A0F8WHX6"/>
<sequence>RAMDDWLATPQRSKRLVPACCKQGTIKTSFFLGEPALLRNLFLRNKANSATSKLTITYCSRGTYNDLQTKPQNGANPNKPNLKPISNTLKPSLFPEKPSFLLPLICKNKPNFTNPRITATYCSRSAYDDLLPELRQKNKPNTNPNKPNFLLSTFYRLLSRAKGPQPKPNPIQTQSAAHIPWRKLFARTYTQSSRRKNAYQASISRTQISPQSLMPAKFFCNFPISSLNRTPISTKK</sequence>
<organism evidence="1">
    <name type="scientific">marine sediment metagenome</name>
    <dbReference type="NCBI Taxonomy" id="412755"/>
    <lineage>
        <taxon>unclassified sequences</taxon>
        <taxon>metagenomes</taxon>
        <taxon>ecological metagenomes</taxon>
    </lineage>
</organism>
<accession>A0A0F8WHX6</accession>
<evidence type="ECO:0000313" key="1">
    <source>
        <dbReference type="EMBL" id="KKK56447.1"/>
    </source>
</evidence>